<dbReference type="InterPro" id="IPR003347">
    <property type="entry name" value="JmjC_dom"/>
</dbReference>
<keyword evidence="3" id="KW-1185">Reference proteome</keyword>
<evidence type="ECO:0000313" key="2">
    <source>
        <dbReference type="EMBL" id="CCM05320.1"/>
    </source>
</evidence>
<dbReference type="HOGENOM" id="CLU_016785_2_3_1"/>
<dbReference type="GeneID" id="24100231"/>
<dbReference type="Pfam" id="PF13621">
    <property type="entry name" value="Cupin_8"/>
    <property type="match status" value="1"/>
</dbReference>
<feature type="domain" description="JmjC" evidence="1">
    <location>
        <begin position="113"/>
        <end position="272"/>
    </location>
</feature>
<dbReference type="InterPro" id="IPR050910">
    <property type="entry name" value="JMJD6_ArgDemeth/LysHydrox"/>
</dbReference>
<dbReference type="PROSITE" id="PS51184">
    <property type="entry name" value="JMJC"/>
    <property type="match status" value="1"/>
</dbReference>
<evidence type="ECO:0000313" key="3">
    <source>
        <dbReference type="Proteomes" id="UP000006352"/>
    </source>
</evidence>
<proteinExistence type="predicted"/>
<organism evidence="2 3">
    <name type="scientific">Fibroporia radiculosa</name>
    <dbReference type="NCBI Taxonomy" id="599839"/>
    <lineage>
        <taxon>Eukaryota</taxon>
        <taxon>Fungi</taxon>
        <taxon>Dikarya</taxon>
        <taxon>Basidiomycota</taxon>
        <taxon>Agaricomycotina</taxon>
        <taxon>Agaricomycetes</taxon>
        <taxon>Polyporales</taxon>
        <taxon>Fibroporiaceae</taxon>
        <taxon>Fibroporia</taxon>
    </lineage>
</organism>
<sequence>MVDFLFQENQELSSFDCATAGDATRRAVLIGPHLVSSWPVFDTWVLPRASPKAESQIDWDLLSNTYGDLSVTAADCSTREFSDQKRSTMLFRDVVALWKAGGGSSLYIKDWHLARSSPIPFYTTPDIFRDDWMNAYYSACTQDDFRFVYAGAAGTFTPLHRDVYTSYSWSTNICGRKRWWLFPPEQTRWLMKKGREEHGETAYDVRTADPHEFPELGRANPIIVEQEEGETIFVPSGWYHQVENLTVCISINHNWCNAVNLPSLYESMCTKVVEVERALDDVRELLSRDKDNAWELEWVRIVQDVVEKDAGWNWITFWKMVLHALHIHHSELCPGTPEQPALWKLAPTHLMPGRKFIEERIHRCYTDFMQRDRREIEVHGLRDVLLAVGGQLGAVTS</sequence>
<dbReference type="AlphaFoldDB" id="J4GV60"/>
<dbReference type="PANTHER" id="PTHR12480:SF6">
    <property type="entry name" value="2-OXOGLUTARATE AND IRON-DEPENDENT OXYGENASE JMJD4"/>
    <property type="match status" value="1"/>
</dbReference>
<dbReference type="GO" id="GO:0016706">
    <property type="term" value="F:2-oxoglutarate-dependent dioxygenase activity"/>
    <property type="evidence" value="ECO:0007669"/>
    <property type="project" value="TreeGrafter"/>
</dbReference>
<protein>
    <recommendedName>
        <fullName evidence="1">JmjC domain-containing protein</fullName>
    </recommendedName>
</protein>
<dbReference type="RefSeq" id="XP_012184603.1">
    <property type="nucleotide sequence ID" value="XM_012329213.1"/>
</dbReference>
<dbReference type="PANTHER" id="PTHR12480">
    <property type="entry name" value="ARGININE DEMETHYLASE AND LYSYL-HYDROXYLASE JMJD"/>
    <property type="match status" value="1"/>
</dbReference>
<accession>J4GV60</accession>
<gene>
    <name evidence="2" type="ORF">FIBRA_07534</name>
</gene>
<dbReference type="GO" id="GO:0043565">
    <property type="term" value="F:sequence-specific DNA binding"/>
    <property type="evidence" value="ECO:0007669"/>
    <property type="project" value="TreeGrafter"/>
</dbReference>
<dbReference type="GO" id="GO:0005634">
    <property type="term" value="C:nucleus"/>
    <property type="evidence" value="ECO:0007669"/>
    <property type="project" value="TreeGrafter"/>
</dbReference>
<evidence type="ECO:0000259" key="1">
    <source>
        <dbReference type="PROSITE" id="PS51184"/>
    </source>
</evidence>
<dbReference type="SUPFAM" id="SSF51197">
    <property type="entry name" value="Clavaminate synthase-like"/>
    <property type="match status" value="1"/>
</dbReference>
<dbReference type="InterPro" id="IPR041667">
    <property type="entry name" value="Cupin_8"/>
</dbReference>
<dbReference type="EMBL" id="HE797185">
    <property type="protein sequence ID" value="CCM05320.1"/>
    <property type="molecule type" value="Genomic_DNA"/>
</dbReference>
<dbReference type="Gene3D" id="2.60.120.650">
    <property type="entry name" value="Cupin"/>
    <property type="match status" value="1"/>
</dbReference>
<dbReference type="InParanoid" id="J4GV60"/>
<dbReference type="Proteomes" id="UP000006352">
    <property type="component" value="Unassembled WGS sequence"/>
</dbReference>
<name>J4GV60_9APHY</name>
<dbReference type="OrthoDB" id="424465at2759"/>
<dbReference type="FunCoup" id="J4GV60">
    <property type="interactions" value="207"/>
</dbReference>
<dbReference type="STRING" id="599839.J4GV60"/>
<dbReference type="GO" id="GO:0045905">
    <property type="term" value="P:positive regulation of translational termination"/>
    <property type="evidence" value="ECO:0007669"/>
    <property type="project" value="TreeGrafter"/>
</dbReference>
<dbReference type="GO" id="GO:0005737">
    <property type="term" value="C:cytoplasm"/>
    <property type="evidence" value="ECO:0007669"/>
    <property type="project" value="TreeGrafter"/>
</dbReference>
<dbReference type="SMART" id="SM00558">
    <property type="entry name" value="JmjC"/>
    <property type="match status" value="1"/>
</dbReference>
<reference evidence="2 3" key="1">
    <citation type="journal article" date="2012" name="Appl. Environ. Microbiol.">
        <title>Short-read sequencing for genomic analysis of the brown rot fungus Fibroporia radiculosa.</title>
        <authorList>
            <person name="Tang J.D."/>
            <person name="Perkins A.D."/>
            <person name="Sonstegard T.S."/>
            <person name="Schroeder S.G."/>
            <person name="Burgess S.C."/>
            <person name="Diehl S.V."/>
        </authorList>
    </citation>
    <scope>NUCLEOTIDE SEQUENCE [LARGE SCALE GENOMIC DNA]</scope>
    <source>
        <strain evidence="2 3">TFFH 294</strain>
    </source>
</reference>